<dbReference type="Pfam" id="PF05199">
    <property type="entry name" value="GMC_oxred_C"/>
    <property type="match status" value="1"/>
</dbReference>
<dbReference type="AlphaFoldDB" id="A0A9P4M9W7"/>
<sequence>MWNSAVVSRVLFAGLALSSVVAAVPGKSKGGSQQEPPPPKGQSFKKEYDFIIVGGGTAGLVLADRLTESGKFEVVVLEYGGLPTDVESYSTAGGNQYLGSSQIDYGFSTVPQPQMGGRIMPYHRGRCLGGSSAINGLYYGRGTSTIYDKWESLGNPGWSWEDVHPLFIKASFSLTSTTFVGNPAHSTDPRFETHDANEYSNGPLQVGYQGFIPKSNVPFIKACNESVHTPILHDLNSGDNRGVKQGTMTFDANFMRSSSYDSYYMRAKDRPNLTTLIRAPVLNVNFEGEGEDLTAVGITFLDESSGLVSNITAKREVILSAGAFHSPALMMVSGIGPQAELESVGITPILVNENIGQHMNDHNAFSVIARVKPEASTSDIGNDLAVLQNEQKEFYFEGFTERWHSRWSAPSGCTNCFQELPDEELRSFGAQEIIDLNITNQAHIEYLYESIAYPGGANKFFTPLPNESYISMTASNLAATSRGNVTIGSRSILDYPTINPAYFTTDVDRKMAIHSFKYLRALFKNPNLSVFLDGPDAEVAPGSAVQSDDDILDWVYTNVLPNWHASGTNQMIPKDKGGVVDPRLRVYGVKNLRICDVSIIPFLPDVNIVGPVYMIGEKGSELIREDHGDL</sequence>
<dbReference type="GO" id="GO:0050660">
    <property type="term" value="F:flavin adenine dinucleotide binding"/>
    <property type="evidence" value="ECO:0007669"/>
    <property type="project" value="InterPro"/>
</dbReference>
<dbReference type="PIRSF" id="PIRSF000137">
    <property type="entry name" value="Alcohol_oxidase"/>
    <property type="match status" value="1"/>
</dbReference>
<dbReference type="PANTHER" id="PTHR11552">
    <property type="entry name" value="GLUCOSE-METHANOL-CHOLINE GMC OXIDOREDUCTASE"/>
    <property type="match status" value="1"/>
</dbReference>
<dbReference type="InterPro" id="IPR007867">
    <property type="entry name" value="GMC_OxRtase_C"/>
</dbReference>
<feature type="signal peptide" evidence="4">
    <location>
        <begin position="1"/>
        <end position="23"/>
    </location>
</feature>
<comment type="similarity">
    <text evidence="1 3">Belongs to the GMC oxidoreductase family.</text>
</comment>
<dbReference type="Proteomes" id="UP000799772">
    <property type="component" value="Unassembled WGS sequence"/>
</dbReference>
<evidence type="ECO:0000313" key="7">
    <source>
        <dbReference type="EMBL" id="KAF2102580.1"/>
    </source>
</evidence>
<evidence type="ECO:0000259" key="6">
    <source>
        <dbReference type="PROSITE" id="PS00624"/>
    </source>
</evidence>
<dbReference type="InterPro" id="IPR000172">
    <property type="entry name" value="GMC_OxRdtase_N"/>
</dbReference>
<dbReference type="Gene3D" id="3.50.50.60">
    <property type="entry name" value="FAD/NAD(P)-binding domain"/>
    <property type="match status" value="1"/>
</dbReference>
<dbReference type="PROSITE" id="PS00623">
    <property type="entry name" value="GMC_OXRED_1"/>
    <property type="match status" value="1"/>
</dbReference>
<protein>
    <submittedName>
        <fullName evidence="7">GMC oxidoreductase</fullName>
    </submittedName>
</protein>
<dbReference type="PROSITE" id="PS00624">
    <property type="entry name" value="GMC_OXRED_2"/>
    <property type="match status" value="1"/>
</dbReference>
<comment type="cofactor">
    <cofactor evidence="2">
        <name>FAD</name>
        <dbReference type="ChEBI" id="CHEBI:57692"/>
    </cofactor>
</comment>
<evidence type="ECO:0000256" key="4">
    <source>
        <dbReference type="SAM" id="SignalP"/>
    </source>
</evidence>
<organism evidence="7 8">
    <name type="scientific">Rhizodiscina lignyota</name>
    <dbReference type="NCBI Taxonomy" id="1504668"/>
    <lineage>
        <taxon>Eukaryota</taxon>
        <taxon>Fungi</taxon>
        <taxon>Dikarya</taxon>
        <taxon>Ascomycota</taxon>
        <taxon>Pezizomycotina</taxon>
        <taxon>Dothideomycetes</taxon>
        <taxon>Pleosporomycetidae</taxon>
        <taxon>Aulographales</taxon>
        <taxon>Rhizodiscinaceae</taxon>
        <taxon>Rhizodiscina</taxon>
    </lineage>
</organism>
<evidence type="ECO:0000256" key="3">
    <source>
        <dbReference type="RuleBase" id="RU003968"/>
    </source>
</evidence>
<feature type="chain" id="PRO_5040427471" evidence="4">
    <location>
        <begin position="24"/>
        <end position="630"/>
    </location>
</feature>
<dbReference type="Pfam" id="PF00732">
    <property type="entry name" value="GMC_oxred_N"/>
    <property type="match status" value="1"/>
</dbReference>
<gene>
    <name evidence="7" type="ORF">NA57DRAFT_63471</name>
</gene>
<keyword evidence="4" id="KW-0732">Signal</keyword>
<dbReference type="InterPro" id="IPR012132">
    <property type="entry name" value="GMC_OxRdtase"/>
</dbReference>
<comment type="caution">
    <text evidence="7">The sequence shown here is derived from an EMBL/GenBank/DDBJ whole genome shotgun (WGS) entry which is preliminary data.</text>
</comment>
<dbReference type="GO" id="GO:0016614">
    <property type="term" value="F:oxidoreductase activity, acting on CH-OH group of donors"/>
    <property type="evidence" value="ECO:0007669"/>
    <property type="project" value="InterPro"/>
</dbReference>
<dbReference type="OrthoDB" id="269227at2759"/>
<evidence type="ECO:0000256" key="1">
    <source>
        <dbReference type="ARBA" id="ARBA00010790"/>
    </source>
</evidence>
<dbReference type="PANTHER" id="PTHR11552:SF115">
    <property type="entry name" value="DEHYDROGENASE XPTC-RELATED"/>
    <property type="match status" value="1"/>
</dbReference>
<dbReference type="GO" id="GO:0044550">
    <property type="term" value="P:secondary metabolite biosynthetic process"/>
    <property type="evidence" value="ECO:0007669"/>
    <property type="project" value="TreeGrafter"/>
</dbReference>
<dbReference type="SUPFAM" id="SSF51905">
    <property type="entry name" value="FAD/NAD(P)-binding domain"/>
    <property type="match status" value="1"/>
</dbReference>
<keyword evidence="2 3" id="KW-0274">FAD</keyword>
<feature type="domain" description="Glucose-methanol-choline oxidoreductase N-terminal" evidence="5">
    <location>
        <begin position="125"/>
        <end position="148"/>
    </location>
</feature>
<reference evidence="7" key="1">
    <citation type="journal article" date="2020" name="Stud. Mycol.">
        <title>101 Dothideomycetes genomes: a test case for predicting lifestyles and emergence of pathogens.</title>
        <authorList>
            <person name="Haridas S."/>
            <person name="Albert R."/>
            <person name="Binder M."/>
            <person name="Bloem J."/>
            <person name="Labutti K."/>
            <person name="Salamov A."/>
            <person name="Andreopoulos B."/>
            <person name="Baker S."/>
            <person name="Barry K."/>
            <person name="Bills G."/>
            <person name="Bluhm B."/>
            <person name="Cannon C."/>
            <person name="Castanera R."/>
            <person name="Culley D."/>
            <person name="Daum C."/>
            <person name="Ezra D."/>
            <person name="Gonzalez J."/>
            <person name="Henrissat B."/>
            <person name="Kuo A."/>
            <person name="Liang C."/>
            <person name="Lipzen A."/>
            <person name="Lutzoni F."/>
            <person name="Magnuson J."/>
            <person name="Mondo S."/>
            <person name="Nolan M."/>
            <person name="Ohm R."/>
            <person name="Pangilinan J."/>
            <person name="Park H.-J."/>
            <person name="Ramirez L."/>
            <person name="Alfaro M."/>
            <person name="Sun H."/>
            <person name="Tritt A."/>
            <person name="Yoshinaga Y."/>
            <person name="Zwiers L.-H."/>
            <person name="Turgeon B."/>
            <person name="Goodwin S."/>
            <person name="Spatafora J."/>
            <person name="Crous P."/>
            <person name="Grigoriev I."/>
        </authorList>
    </citation>
    <scope>NUCLEOTIDE SEQUENCE</scope>
    <source>
        <strain evidence="7">CBS 133067</strain>
    </source>
</reference>
<feature type="binding site" evidence="2">
    <location>
        <position position="281"/>
    </location>
    <ligand>
        <name>FAD</name>
        <dbReference type="ChEBI" id="CHEBI:57692"/>
    </ligand>
</feature>
<dbReference type="EMBL" id="ML978122">
    <property type="protein sequence ID" value="KAF2102580.1"/>
    <property type="molecule type" value="Genomic_DNA"/>
</dbReference>
<keyword evidence="3" id="KW-0285">Flavoprotein</keyword>
<name>A0A9P4M9W7_9PEZI</name>
<dbReference type="SUPFAM" id="SSF54373">
    <property type="entry name" value="FAD-linked reductases, C-terminal domain"/>
    <property type="match status" value="1"/>
</dbReference>
<accession>A0A9P4M9W7</accession>
<evidence type="ECO:0000256" key="2">
    <source>
        <dbReference type="PIRSR" id="PIRSR000137-2"/>
    </source>
</evidence>
<proteinExistence type="inferred from homology"/>
<dbReference type="Gene3D" id="3.30.560.10">
    <property type="entry name" value="Glucose Oxidase, domain 3"/>
    <property type="match status" value="1"/>
</dbReference>
<dbReference type="InterPro" id="IPR036188">
    <property type="entry name" value="FAD/NAD-bd_sf"/>
</dbReference>
<evidence type="ECO:0000259" key="5">
    <source>
        <dbReference type="PROSITE" id="PS00623"/>
    </source>
</evidence>
<keyword evidence="8" id="KW-1185">Reference proteome</keyword>
<feature type="domain" description="Glucose-methanol-choline oxidoreductase N-terminal" evidence="6">
    <location>
        <begin position="322"/>
        <end position="336"/>
    </location>
</feature>
<evidence type="ECO:0000313" key="8">
    <source>
        <dbReference type="Proteomes" id="UP000799772"/>
    </source>
</evidence>
<feature type="binding site" evidence="2">
    <location>
        <begin position="563"/>
        <end position="564"/>
    </location>
    <ligand>
        <name>FAD</name>
        <dbReference type="ChEBI" id="CHEBI:57692"/>
    </ligand>
</feature>